<dbReference type="EMBL" id="CAIX01000018">
    <property type="protein sequence ID" value="CCI41344.1"/>
    <property type="molecule type" value="Genomic_DNA"/>
</dbReference>
<sequence length="589" mass="67179">MAAPVIRDDESEIKHETNDKVAETSKDGEEFCFKVTERPKNCVSCHKDLSRTIRITCNECASTSASLPPVIELCVECFAVGSEVAQHKKTHSYNVSDCLAFPLVKDSKRAITLKDSAIEQNNGTKSPFKDIGSTDWTAEEDLLLLDGIKLFGMGNWKDIADYIGTKSEKKCEAHYMNAYLSQEDQLPQFLDDTCGSQQVDHVNQSEHRDARASSVEEEAPSTPVKKMKHDQEEGKQVRTNTGTTPVKQMVGTELAGYMPLRGDFDVEYDNDAEVILSDMEFAEDDSPTERALKLKVIEIYNSKLDERVRRKQFVIEHGLLDYKKHLQVERRRPKEEREIIAQMRPFARFHTRQEHEELIQGLITAMRLQKQIVLLQEYRRNGIKTLAEAELYEQEKKKRETELAMQKQRDNASYLYDSTRSTYNGKDRASRYRERFTGLQDEDVSDTSSNKRSRVDEAGEDAGRGTSKRIATSLVDGAPGAHLLAPTEKELCSKLQLLPKHYLVIKDVLIRECYRMGYLTPDAAQQIVKLDVEKSEDIYDFFVSCGWVQREPRLISDSTRAHCTETSSEELTCQESVTSKVLEEHSTTR</sequence>
<dbReference type="GO" id="GO:0006338">
    <property type="term" value="P:chromatin remodeling"/>
    <property type="evidence" value="ECO:0007669"/>
    <property type="project" value="TreeGrafter"/>
</dbReference>
<dbReference type="InterPro" id="IPR016827">
    <property type="entry name" value="Ada2/TADA2"/>
</dbReference>
<keyword evidence="2" id="KW-0863">Zinc-finger</keyword>
<dbReference type="InterPro" id="IPR041983">
    <property type="entry name" value="ADA2-like_ZZ"/>
</dbReference>
<dbReference type="SMART" id="SM00717">
    <property type="entry name" value="SANT"/>
    <property type="match status" value="1"/>
</dbReference>
<dbReference type="PROSITE" id="PS51294">
    <property type="entry name" value="HTH_MYB"/>
    <property type="match status" value="1"/>
</dbReference>
<dbReference type="InterPro" id="IPR017884">
    <property type="entry name" value="SANT_dom"/>
</dbReference>
<dbReference type="PANTHER" id="PTHR12374:SF20">
    <property type="entry name" value="TRANSCRIPTIONAL ADAPTER 2-ALPHA"/>
    <property type="match status" value="1"/>
</dbReference>
<dbReference type="AlphaFoldDB" id="A0A024G4W7"/>
<dbReference type="InterPro" id="IPR009057">
    <property type="entry name" value="Homeodomain-like_sf"/>
</dbReference>
<evidence type="ECO:0000256" key="5">
    <source>
        <dbReference type="ARBA" id="ARBA00023163"/>
    </source>
</evidence>
<dbReference type="Gene3D" id="3.30.60.90">
    <property type="match status" value="1"/>
</dbReference>
<evidence type="ECO:0000259" key="9">
    <source>
        <dbReference type="PROSITE" id="PS50090"/>
    </source>
</evidence>
<evidence type="ECO:0000259" key="11">
    <source>
        <dbReference type="PROSITE" id="PS51293"/>
    </source>
</evidence>
<dbReference type="Proteomes" id="UP000053237">
    <property type="component" value="Unassembled WGS sequence"/>
</dbReference>
<comment type="subcellular location">
    <subcellularLocation>
        <location evidence="7">Nucleus</location>
    </subcellularLocation>
</comment>
<evidence type="ECO:0000259" key="10">
    <source>
        <dbReference type="PROSITE" id="PS50934"/>
    </source>
</evidence>
<accession>A0A024G4W7</accession>
<dbReference type="OrthoDB" id="270417at2759"/>
<evidence type="ECO:0000256" key="1">
    <source>
        <dbReference type="ARBA" id="ARBA00022723"/>
    </source>
</evidence>
<dbReference type="SUPFAM" id="SSF46689">
    <property type="entry name" value="Homeodomain-like"/>
    <property type="match status" value="2"/>
</dbReference>
<dbReference type="Gene3D" id="1.10.10.60">
    <property type="entry name" value="Homeodomain-like"/>
    <property type="match status" value="1"/>
</dbReference>
<feature type="region of interest" description="Disordered" evidence="8">
    <location>
        <begin position="201"/>
        <end position="238"/>
    </location>
</feature>
<feature type="domain" description="SWIRM" evidence="10">
    <location>
        <begin position="464"/>
        <end position="559"/>
    </location>
</feature>
<dbReference type="Pfam" id="PF25299">
    <property type="entry name" value="ZZ_ADA2"/>
    <property type="match status" value="1"/>
</dbReference>
<reference evidence="13 14" key="1">
    <citation type="submission" date="2012-05" db="EMBL/GenBank/DDBJ databases">
        <title>Recombination and specialization in a pathogen metapopulation.</title>
        <authorList>
            <person name="Gardiner A."/>
            <person name="Kemen E."/>
            <person name="Schultz-Larsen T."/>
            <person name="MacLean D."/>
            <person name="Van Oosterhout C."/>
            <person name="Jones J.D.G."/>
        </authorList>
    </citation>
    <scope>NUCLEOTIDE SEQUENCE [LARGE SCALE GENOMIC DNA]</scope>
    <source>
        <strain evidence="13 14">Ac Nc2</strain>
    </source>
</reference>
<organism evidence="13 14">
    <name type="scientific">Albugo candida</name>
    <dbReference type="NCBI Taxonomy" id="65357"/>
    <lineage>
        <taxon>Eukaryota</taxon>
        <taxon>Sar</taxon>
        <taxon>Stramenopiles</taxon>
        <taxon>Oomycota</taxon>
        <taxon>Peronosporomycetes</taxon>
        <taxon>Albuginales</taxon>
        <taxon>Albuginaceae</taxon>
        <taxon>Albugo</taxon>
    </lineage>
</organism>
<name>A0A024G4W7_9STRA</name>
<evidence type="ECO:0000256" key="4">
    <source>
        <dbReference type="ARBA" id="ARBA00023015"/>
    </source>
</evidence>
<dbReference type="Pfam" id="PF00249">
    <property type="entry name" value="Myb_DNA-binding"/>
    <property type="match status" value="1"/>
</dbReference>
<gene>
    <name evidence="13" type="ORF">BN9_021280</name>
</gene>
<dbReference type="InParanoid" id="A0A024G4W7"/>
<evidence type="ECO:0000256" key="3">
    <source>
        <dbReference type="ARBA" id="ARBA00022833"/>
    </source>
</evidence>
<dbReference type="InterPro" id="IPR036388">
    <property type="entry name" value="WH-like_DNA-bd_sf"/>
</dbReference>
<keyword evidence="6 7" id="KW-0539">Nucleus</keyword>
<keyword evidence="4 7" id="KW-0805">Transcription regulation</keyword>
<keyword evidence="5 7" id="KW-0804">Transcription</keyword>
<keyword evidence="1" id="KW-0479">Metal-binding</keyword>
<dbReference type="CDD" id="cd00167">
    <property type="entry name" value="SANT"/>
    <property type="match status" value="1"/>
</dbReference>
<evidence type="ECO:0000256" key="2">
    <source>
        <dbReference type="ARBA" id="ARBA00022771"/>
    </source>
</evidence>
<dbReference type="GO" id="GO:0003682">
    <property type="term" value="F:chromatin binding"/>
    <property type="evidence" value="ECO:0007669"/>
    <property type="project" value="TreeGrafter"/>
</dbReference>
<dbReference type="InterPro" id="IPR001005">
    <property type="entry name" value="SANT/Myb"/>
</dbReference>
<keyword evidence="3" id="KW-0862">Zinc</keyword>
<dbReference type="PROSITE" id="PS51293">
    <property type="entry name" value="SANT"/>
    <property type="match status" value="1"/>
</dbReference>
<feature type="domain" description="SANT" evidence="11">
    <location>
        <begin position="131"/>
        <end position="183"/>
    </location>
</feature>
<dbReference type="Pfam" id="PF04433">
    <property type="entry name" value="SWIRM"/>
    <property type="match status" value="1"/>
</dbReference>
<evidence type="ECO:0000313" key="14">
    <source>
        <dbReference type="Proteomes" id="UP000053237"/>
    </source>
</evidence>
<evidence type="ECO:0000256" key="6">
    <source>
        <dbReference type="ARBA" id="ARBA00023242"/>
    </source>
</evidence>
<dbReference type="InterPro" id="IPR000433">
    <property type="entry name" value="Znf_ZZ"/>
</dbReference>
<feature type="compositionally biased region" description="Basic and acidic residues" evidence="8">
    <location>
        <begin position="453"/>
        <end position="463"/>
    </location>
</feature>
<dbReference type="STRING" id="65357.A0A024G4W7"/>
<dbReference type="Pfam" id="PF22941">
    <property type="entry name" value="TADA2A-like_3rd"/>
    <property type="match status" value="1"/>
</dbReference>
<evidence type="ECO:0000256" key="8">
    <source>
        <dbReference type="SAM" id="MobiDB-lite"/>
    </source>
</evidence>
<dbReference type="GO" id="GO:0003713">
    <property type="term" value="F:transcription coactivator activity"/>
    <property type="evidence" value="ECO:0007669"/>
    <property type="project" value="InterPro"/>
</dbReference>
<evidence type="ECO:0000313" key="13">
    <source>
        <dbReference type="EMBL" id="CCI41344.1"/>
    </source>
</evidence>
<feature type="domain" description="Myb-like" evidence="9">
    <location>
        <begin position="136"/>
        <end position="179"/>
    </location>
</feature>
<dbReference type="PROSITE" id="PS50090">
    <property type="entry name" value="MYB_LIKE"/>
    <property type="match status" value="1"/>
</dbReference>
<keyword evidence="14" id="KW-1185">Reference proteome</keyword>
<protein>
    <recommendedName>
        <fullName evidence="7">Transcriptional adapter</fullName>
    </recommendedName>
</protein>
<dbReference type="GO" id="GO:0008270">
    <property type="term" value="F:zinc ion binding"/>
    <property type="evidence" value="ECO:0007669"/>
    <property type="project" value="UniProtKB-KW"/>
</dbReference>
<feature type="domain" description="HTH myb-type" evidence="12">
    <location>
        <begin position="129"/>
        <end position="183"/>
    </location>
</feature>
<comment type="caution">
    <text evidence="13">The sequence shown here is derived from an EMBL/GenBank/DDBJ whole genome shotgun (WGS) entry which is preliminary data.</text>
</comment>
<feature type="region of interest" description="Disordered" evidence="8">
    <location>
        <begin position="1"/>
        <end position="22"/>
    </location>
</feature>
<dbReference type="PIRSF" id="PIRSF025024">
    <property type="entry name" value="Transcriptional_adaptor_2"/>
    <property type="match status" value="1"/>
</dbReference>
<evidence type="ECO:0000256" key="7">
    <source>
        <dbReference type="PIRNR" id="PIRNR025024"/>
    </source>
</evidence>
<dbReference type="InterPro" id="IPR017930">
    <property type="entry name" value="Myb_dom"/>
</dbReference>
<dbReference type="GO" id="GO:0006357">
    <property type="term" value="P:regulation of transcription by RNA polymerase II"/>
    <property type="evidence" value="ECO:0007669"/>
    <property type="project" value="InterPro"/>
</dbReference>
<feature type="region of interest" description="Disordered" evidence="8">
    <location>
        <begin position="435"/>
        <end position="467"/>
    </location>
</feature>
<dbReference type="GO" id="GO:0005634">
    <property type="term" value="C:nucleus"/>
    <property type="evidence" value="ECO:0007669"/>
    <property type="project" value="UniProtKB-SubCell"/>
</dbReference>
<dbReference type="PROSITE" id="PS50934">
    <property type="entry name" value="SWIRM"/>
    <property type="match status" value="1"/>
</dbReference>
<dbReference type="InterPro" id="IPR007526">
    <property type="entry name" value="SWIRM"/>
</dbReference>
<proteinExistence type="predicted"/>
<dbReference type="FunFam" id="1.10.10.10:FF:000087">
    <property type="entry name" value="Transcriptional adapter 2"/>
    <property type="match status" value="1"/>
</dbReference>
<dbReference type="InterPro" id="IPR055141">
    <property type="entry name" value="TADA2A_B-like_dom"/>
</dbReference>
<dbReference type="CDD" id="cd02335">
    <property type="entry name" value="ZZ_ADA2"/>
    <property type="match status" value="1"/>
</dbReference>
<evidence type="ECO:0000259" key="12">
    <source>
        <dbReference type="PROSITE" id="PS51294"/>
    </source>
</evidence>
<dbReference type="InterPro" id="IPR043145">
    <property type="entry name" value="Znf_ZZ_sf"/>
</dbReference>
<dbReference type="PANTHER" id="PTHR12374">
    <property type="entry name" value="TRANSCRIPTIONAL ADAPTOR 2 ADA2 -RELATED"/>
    <property type="match status" value="1"/>
</dbReference>
<dbReference type="Gene3D" id="1.10.10.10">
    <property type="entry name" value="Winged helix-like DNA-binding domain superfamily/Winged helix DNA-binding domain"/>
    <property type="match status" value="1"/>
</dbReference>